<dbReference type="GO" id="GO:0009055">
    <property type="term" value="F:electron transfer activity"/>
    <property type="evidence" value="ECO:0007669"/>
    <property type="project" value="InterPro"/>
</dbReference>
<feature type="compositionally biased region" description="Pro residues" evidence="7">
    <location>
        <begin position="52"/>
        <end position="62"/>
    </location>
</feature>
<evidence type="ECO:0000313" key="10">
    <source>
        <dbReference type="Proteomes" id="UP000320184"/>
    </source>
</evidence>
<dbReference type="Pfam" id="PF02276">
    <property type="entry name" value="CytoC_RC"/>
    <property type="match status" value="1"/>
</dbReference>
<evidence type="ECO:0000313" key="9">
    <source>
        <dbReference type="EMBL" id="TMQ52560.1"/>
    </source>
</evidence>
<keyword evidence="2" id="KW-0602">Photosynthesis</keyword>
<feature type="compositionally biased region" description="Low complexity" evidence="7">
    <location>
        <begin position="32"/>
        <end position="51"/>
    </location>
</feature>
<dbReference type="InterPro" id="IPR003158">
    <property type="entry name" value="Photosyn_RC_cyt_c-su"/>
</dbReference>
<dbReference type="GO" id="GO:0005506">
    <property type="term" value="F:iron ion binding"/>
    <property type="evidence" value="ECO:0007669"/>
    <property type="project" value="InterPro"/>
</dbReference>
<dbReference type="AlphaFoldDB" id="A0A538SMG5"/>
<keyword evidence="8" id="KW-0732">Signal</keyword>
<evidence type="ECO:0000256" key="2">
    <source>
        <dbReference type="ARBA" id="ARBA00022531"/>
    </source>
</evidence>
<comment type="caution">
    <text evidence="9">The sequence shown here is derived from an EMBL/GenBank/DDBJ whole genome shotgun (WGS) entry which is preliminary data.</text>
</comment>
<organism evidence="9 10">
    <name type="scientific">Eiseniibacteriota bacterium</name>
    <dbReference type="NCBI Taxonomy" id="2212470"/>
    <lineage>
        <taxon>Bacteria</taxon>
        <taxon>Candidatus Eiseniibacteriota</taxon>
    </lineage>
</organism>
<evidence type="ECO:0000256" key="8">
    <source>
        <dbReference type="SAM" id="SignalP"/>
    </source>
</evidence>
<evidence type="ECO:0000256" key="5">
    <source>
        <dbReference type="ARBA" id="ARBA00022982"/>
    </source>
</evidence>
<evidence type="ECO:0000256" key="7">
    <source>
        <dbReference type="SAM" id="MobiDB-lite"/>
    </source>
</evidence>
<sequence>MLRRMFAFAAIAYLAVSASLAARSQVPGSAPAAEAAAAPAPPARDSSAARPSMPPPGSPGANPPAMRAAMAPPDSFAAERDSLMNDVLEKIAGRENAPAESVFKNIRLLKGVPAGRLPRIMNFGFGRSLGVRCRHCHVEGHWDAEDKPQKQIARDMSEMLHTINTELLPKVKNLKSEHPTVNCTTCHRGAVKPALNL</sequence>
<dbReference type="InterPro" id="IPR036280">
    <property type="entry name" value="Multihaem_cyt_sf"/>
</dbReference>
<dbReference type="NCBIfam" id="NF033196">
    <property type="entry name" value="c_type_nonphoto"/>
    <property type="match status" value="1"/>
</dbReference>
<keyword evidence="5" id="KW-0249">Electron transport</keyword>
<feature type="chain" id="PRO_5022080506" evidence="8">
    <location>
        <begin position="22"/>
        <end position="197"/>
    </location>
</feature>
<gene>
    <name evidence="9" type="ORF">E6K73_02650</name>
</gene>
<evidence type="ECO:0000256" key="3">
    <source>
        <dbReference type="ARBA" id="ARBA00022617"/>
    </source>
</evidence>
<dbReference type="GO" id="GO:0020037">
    <property type="term" value="F:heme binding"/>
    <property type="evidence" value="ECO:0007669"/>
    <property type="project" value="InterPro"/>
</dbReference>
<evidence type="ECO:0000256" key="6">
    <source>
        <dbReference type="ARBA" id="ARBA00023004"/>
    </source>
</evidence>
<proteinExistence type="predicted"/>
<dbReference type="Gene3D" id="1.10.468.10">
    <property type="entry name" value="Photosynthetic Reaction Center, subunit C, domain 2"/>
    <property type="match status" value="1"/>
</dbReference>
<protein>
    <submittedName>
        <fullName evidence="9">C-type cytochrome</fullName>
    </submittedName>
</protein>
<dbReference type="GO" id="GO:0030077">
    <property type="term" value="C:plasma membrane light-harvesting complex"/>
    <property type="evidence" value="ECO:0007669"/>
    <property type="project" value="InterPro"/>
</dbReference>
<dbReference type="EMBL" id="VBOT01000031">
    <property type="protein sequence ID" value="TMQ52560.1"/>
    <property type="molecule type" value="Genomic_DNA"/>
</dbReference>
<feature type="signal peptide" evidence="8">
    <location>
        <begin position="1"/>
        <end position="21"/>
    </location>
</feature>
<dbReference type="InterPro" id="IPR023119">
    <property type="entry name" value="Multihaem_cyt_PRC_cyt_su-like"/>
</dbReference>
<dbReference type="Proteomes" id="UP000320184">
    <property type="component" value="Unassembled WGS sequence"/>
</dbReference>
<reference evidence="9 10" key="1">
    <citation type="journal article" date="2019" name="Nat. Microbiol.">
        <title>Mediterranean grassland soil C-N compound turnover is dependent on rainfall and depth, and is mediated by genomically divergent microorganisms.</title>
        <authorList>
            <person name="Diamond S."/>
            <person name="Andeer P.F."/>
            <person name="Li Z."/>
            <person name="Crits-Christoph A."/>
            <person name="Burstein D."/>
            <person name="Anantharaman K."/>
            <person name="Lane K.R."/>
            <person name="Thomas B.C."/>
            <person name="Pan C."/>
            <person name="Northen T.R."/>
            <person name="Banfield J.F."/>
        </authorList>
    </citation>
    <scope>NUCLEOTIDE SEQUENCE [LARGE SCALE GENOMIC DNA]</scope>
    <source>
        <strain evidence="9">WS_3</strain>
    </source>
</reference>
<name>A0A538SMG5_UNCEI</name>
<keyword evidence="4" id="KW-0479">Metal-binding</keyword>
<keyword evidence="6" id="KW-0408">Iron</keyword>
<feature type="region of interest" description="Disordered" evidence="7">
    <location>
        <begin position="32"/>
        <end position="69"/>
    </location>
</feature>
<evidence type="ECO:0000256" key="1">
    <source>
        <dbReference type="ARBA" id="ARBA00022448"/>
    </source>
</evidence>
<keyword evidence="1" id="KW-0813">Transport</keyword>
<accession>A0A538SMG5</accession>
<keyword evidence="3" id="KW-0349">Heme</keyword>
<evidence type="ECO:0000256" key="4">
    <source>
        <dbReference type="ARBA" id="ARBA00022723"/>
    </source>
</evidence>
<dbReference type="GO" id="GO:0019684">
    <property type="term" value="P:photosynthesis, light reaction"/>
    <property type="evidence" value="ECO:0007669"/>
    <property type="project" value="InterPro"/>
</dbReference>
<dbReference type="SUPFAM" id="SSF48695">
    <property type="entry name" value="Multiheme cytochromes"/>
    <property type="match status" value="1"/>
</dbReference>